<dbReference type="SMART" id="SM00317">
    <property type="entry name" value="SET"/>
    <property type="match status" value="1"/>
</dbReference>
<comment type="caution">
    <text evidence="2">The sequence shown here is derived from an EMBL/GenBank/DDBJ whole genome shotgun (WGS) entry which is preliminary data.</text>
</comment>
<dbReference type="PANTHER" id="PTHR46167:SF1">
    <property type="entry name" value="N-LYSINE METHYLTRANSFERASE KMT5A"/>
    <property type="match status" value="1"/>
</dbReference>
<accession>A0A9W7WJN7</accession>
<feature type="domain" description="SET" evidence="1">
    <location>
        <begin position="114"/>
        <end position="233"/>
    </location>
</feature>
<sequence>MRASFDMEPKTYLQVIYCGYTLNSELPSNNKPGKIKQRCVVSRSLSVLKRVSGAGALSQRPQRIIVLKVTSSGPLALRLFNDPPGRHAIMLKKTKRIKPADEAKSYILSSCDKPGFVERFINKNKGRGVIATQPVESGDFVLVYRGELLVAEECWARHYTELQTTFLFEFDWQGSSWCIDASKEDGTLGRLCNDNHKSPNCTMKKIVVNNRPHLCLFAVKKIEIGNEIEYNYGDAQWPWRKKGPEKNASVSQSIVSSHVMESFQDGPITQGPENNASVSQSIVSSHVMESFQDGPITQKWSVCLSVIV</sequence>
<keyword evidence="3" id="KW-1185">Reference proteome</keyword>
<gene>
    <name evidence="2" type="ORF">IRJ41_018075</name>
</gene>
<dbReference type="SUPFAM" id="SSF82199">
    <property type="entry name" value="SET domain"/>
    <property type="match status" value="1"/>
</dbReference>
<dbReference type="GO" id="GO:0042799">
    <property type="term" value="F:histone H4K20 methyltransferase activity"/>
    <property type="evidence" value="ECO:0007669"/>
    <property type="project" value="TreeGrafter"/>
</dbReference>
<dbReference type="InterPro" id="IPR046341">
    <property type="entry name" value="SET_dom_sf"/>
</dbReference>
<dbReference type="Proteomes" id="UP001059041">
    <property type="component" value="Linkage Group LG13"/>
</dbReference>
<protein>
    <submittedName>
        <fullName evidence="2">N-lysine methyltransferase SETD8-A-like</fullName>
    </submittedName>
</protein>
<evidence type="ECO:0000259" key="1">
    <source>
        <dbReference type="PROSITE" id="PS50280"/>
    </source>
</evidence>
<dbReference type="InterPro" id="IPR051760">
    <property type="entry name" value="KMT5A"/>
</dbReference>
<name>A0A9W7WJN7_TRIRA</name>
<dbReference type="Pfam" id="PF00856">
    <property type="entry name" value="SET"/>
    <property type="match status" value="1"/>
</dbReference>
<dbReference type="AlphaFoldDB" id="A0A9W7WJN7"/>
<dbReference type="PROSITE" id="PS50280">
    <property type="entry name" value="SET"/>
    <property type="match status" value="1"/>
</dbReference>
<dbReference type="GO" id="GO:0006357">
    <property type="term" value="P:regulation of transcription by RNA polymerase II"/>
    <property type="evidence" value="ECO:0007669"/>
    <property type="project" value="TreeGrafter"/>
</dbReference>
<evidence type="ECO:0000313" key="2">
    <source>
        <dbReference type="EMBL" id="KAI7801931.1"/>
    </source>
</evidence>
<keyword evidence="2" id="KW-0808">Transferase</keyword>
<dbReference type="Gene3D" id="2.170.270.10">
    <property type="entry name" value="SET domain"/>
    <property type="match status" value="1"/>
</dbReference>
<keyword evidence="2" id="KW-0489">Methyltransferase</keyword>
<dbReference type="GO" id="GO:0032259">
    <property type="term" value="P:methylation"/>
    <property type="evidence" value="ECO:0007669"/>
    <property type="project" value="UniProtKB-KW"/>
</dbReference>
<proteinExistence type="predicted"/>
<dbReference type="GO" id="GO:0005700">
    <property type="term" value="C:polytene chromosome"/>
    <property type="evidence" value="ECO:0007669"/>
    <property type="project" value="TreeGrafter"/>
</dbReference>
<reference evidence="2" key="1">
    <citation type="submission" date="2021-02" db="EMBL/GenBank/DDBJ databases">
        <title>Comparative genomics reveals that relaxation of natural selection precedes convergent phenotypic evolution of cavefish.</title>
        <authorList>
            <person name="Peng Z."/>
        </authorList>
    </citation>
    <scope>NUCLEOTIDE SEQUENCE</scope>
    <source>
        <tissue evidence="2">Muscle</tissue>
    </source>
</reference>
<dbReference type="InterPro" id="IPR001214">
    <property type="entry name" value="SET_dom"/>
</dbReference>
<dbReference type="PANTHER" id="PTHR46167">
    <property type="entry name" value="N-LYSINE METHYLTRANSFERASE KMT5A"/>
    <property type="match status" value="1"/>
</dbReference>
<dbReference type="GO" id="GO:0043516">
    <property type="term" value="P:regulation of DNA damage response, signal transduction by p53 class mediator"/>
    <property type="evidence" value="ECO:0007669"/>
    <property type="project" value="TreeGrafter"/>
</dbReference>
<dbReference type="EMBL" id="JAFHDT010000013">
    <property type="protein sequence ID" value="KAI7801931.1"/>
    <property type="molecule type" value="Genomic_DNA"/>
</dbReference>
<dbReference type="GO" id="GO:0005634">
    <property type="term" value="C:nucleus"/>
    <property type="evidence" value="ECO:0007669"/>
    <property type="project" value="TreeGrafter"/>
</dbReference>
<organism evidence="2 3">
    <name type="scientific">Triplophysa rosa</name>
    <name type="common">Cave loach</name>
    <dbReference type="NCBI Taxonomy" id="992332"/>
    <lineage>
        <taxon>Eukaryota</taxon>
        <taxon>Metazoa</taxon>
        <taxon>Chordata</taxon>
        <taxon>Craniata</taxon>
        <taxon>Vertebrata</taxon>
        <taxon>Euteleostomi</taxon>
        <taxon>Actinopterygii</taxon>
        <taxon>Neopterygii</taxon>
        <taxon>Teleostei</taxon>
        <taxon>Ostariophysi</taxon>
        <taxon>Cypriniformes</taxon>
        <taxon>Nemacheilidae</taxon>
        <taxon>Triplophysa</taxon>
    </lineage>
</organism>
<evidence type="ECO:0000313" key="3">
    <source>
        <dbReference type="Proteomes" id="UP001059041"/>
    </source>
</evidence>